<evidence type="ECO:0000259" key="1">
    <source>
        <dbReference type="Pfam" id="PF01471"/>
    </source>
</evidence>
<dbReference type="CDD" id="cd06418">
    <property type="entry name" value="GH25_BacA-like"/>
    <property type="match status" value="1"/>
</dbReference>
<sequence length="775" mass="85544">MADDKVLAAQKWVNSTYGSVTGYSRCPENGNTGWSTMYSLIMGLQHELGISPVVASFGPGTLAKLETHGPIDAAEQNKNIVRIIQHALFCKGYWGGGQDGVFDVTTITAIKQMMSNMGLNESDARVTPKLFKALLTMDAYVLVSGGSDKVRDIQRWLNGRYQNKSFFFFGPCDGHYSRDVQQALMKALQSEIGIPDSQVNGNFGPGTAAALRTHTVSSGSSGVLVQLFSSACVFNEGFTYEETPYTTGFRENFDAKLVEFVKAFQGFSELPQSGQGDYQTWAQLLVSMGDPDRDAHACDTRFTITTARAKALHDAGYSAVGRYLDEEPEGTLDKEIKPGELQAIFDAGLRCFPIWQYHGRKLADFSYAQGYDHGQRAHERGLHYGFDRSTVLYFAVDYDATDEEIKSNILPYFSGVSAALASKGRRYIAGVYGSRNVCSQVTGAGYARWAFVSGMSWGFSGNLGFPLPQQWSFNQIKEFKFTAGGDTFDLDRVVHRDGADFGVDRINSTGSPAAAFLEYIDGLFRTAQNYGKGNPSLRVMEFLRYPRYVDIYSGWENLIGDVDREWISYAQKNGPSRLKLYTDPGTGIELNADHFGATANAAFLKGRGEGTAANRGDFGGWGGDLSTFYGEWRANGDQWASGYLFCQDRLFKIDPGSSSFPMGDLIEDIDGFLIGTACKNGADFHTEVRKMLDQDGHATRFKRYYQQRHNSTKQHVIDTAKNMLTDVGDDTELAALRTAAIKDSGGWDTTLPGHMPDYKLDPFVEGYADCLIRLT</sequence>
<dbReference type="InterPro" id="IPR036365">
    <property type="entry name" value="PGBD-like_sf"/>
</dbReference>
<evidence type="ECO:0000259" key="2">
    <source>
        <dbReference type="Pfam" id="PF08924"/>
    </source>
</evidence>
<dbReference type="InterPro" id="IPR017853">
    <property type="entry name" value="GH"/>
</dbReference>
<gene>
    <name evidence="3" type="ORF">ACFP3M_04400</name>
</gene>
<name>A0ABW1FEY5_9ACTN</name>
<dbReference type="Gene3D" id="3.20.20.80">
    <property type="entry name" value="Glycosidases"/>
    <property type="match status" value="1"/>
</dbReference>
<evidence type="ECO:0000313" key="4">
    <source>
        <dbReference type="Proteomes" id="UP001596241"/>
    </source>
</evidence>
<dbReference type="Pfam" id="PF01471">
    <property type="entry name" value="PG_binding_1"/>
    <property type="match status" value="1"/>
</dbReference>
<reference evidence="4" key="1">
    <citation type="journal article" date="2019" name="Int. J. Syst. Evol. Microbiol.">
        <title>The Global Catalogue of Microorganisms (GCM) 10K type strain sequencing project: providing services to taxonomists for standard genome sequencing and annotation.</title>
        <authorList>
            <consortium name="The Broad Institute Genomics Platform"/>
            <consortium name="The Broad Institute Genome Sequencing Center for Infectious Disease"/>
            <person name="Wu L."/>
            <person name="Ma J."/>
        </authorList>
    </citation>
    <scope>NUCLEOTIDE SEQUENCE [LARGE SCALE GENOMIC DNA]</scope>
    <source>
        <strain evidence="4">CGMCC 1.15809</strain>
    </source>
</reference>
<proteinExistence type="predicted"/>
<dbReference type="GO" id="GO:0016787">
    <property type="term" value="F:hydrolase activity"/>
    <property type="evidence" value="ECO:0007669"/>
    <property type="project" value="UniProtKB-KW"/>
</dbReference>
<dbReference type="EMBL" id="JBHSPW010000002">
    <property type="protein sequence ID" value="MFC5892063.1"/>
    <property type="molecule type" value="Genomic_DNA"/>
</dbReference>
<dbReference type="Gene3D" id="1.10.101.10">
    <property type="entry name" value="PGBD-like superfamily/PGBD"/>
    <property type="match status" value="1"/>
</dbReference>
<dbReference type="InterPro" id="IPR015020">
    <property type="entry name" value="Rv2525c-like_Glyco_Hydro-like"/>
</dbReference>
<keyword evidence="4" id="KW-1185">Reference proteome</keyword>
<evidence type="ECO:0000313" key="3">
    <source>
        <dbReference type="EMBL" id="MFC5892063.1"/>
    </source>
</evidence>
<organism evidence="3 4">
    <name type="scientific">Streptomyces ramulosus</name>
    <dbReference type="NCBI Taxonomy" id="47762"/>
    <lineage>
        <taxon>Bacteria</taxon>
        <taxon>Bacillati</taxon>
        <taxon>Actinomycetota</taxon>
        <taxon>Actinomycetes</taxon>
        <taxon>Kitasatosporales</taxon>
        <taxon>Streptomycetaceae</taxon>
        <taxon>Streptomyces</taxon>
    </lineage>
</organism>
<dbReference type="Proteomes" id="UP001596241">
    <property type="component" value="Unassembled WGS sequence"/>
</dbReference>
<protein>
    <submittedName>
        <fullName evidence="3">Glycoside hydrolase domain-containing protein</fullName>
    </submittedName>
</protein>
<dbReference type="Pfam" id="PF08924">
    <property type="entry name" value="Rv2525c_GlyHyd-like"/>
    <property type="match status" value="1"/>
</dbReference>
<accession>A0ABW1FEY5</accession>
<feature type="domain" description="Peptidoglycan binding-like" evidence="1">
    <location>
        <begin position="79"/>
        <end position="134"/>
    </location>
</feature>
<feature type="domain" description="Rv2525c-like glycoside hydrolase-like" evidence="2">
    <location>
        <begin position="311"/>
        <end position="492"/>
    </location>
</feature>
<dbReference type="RefSeq" id="WP_345087049.1">
    <property type="nucleotide sequence ID" value="NZ_BAAAWG010000013.1"/>
</dbReference>
<dbReference type="SUPFAM" id="SSF51445">
    <property type="entry name" value="(Trans)glycosidases"/>
    <property type="match status" value="1"/>
</dbReference>
<dbReference type="SUPFAM" id="SSF47090">
    <property type="entry name" value="PGBD-like"/>
    <property type="match status" value="2"/>
</dbReference>
<keyword evidence="3" id="KW-0378">Hydrolase</keyword>
<comment type="caution">
    <text evidence="3">The sequence shown here is derived from an EMBL/GenBank/DDBJ whole genome shotgun (WGS) entry which is preliminary data.</text>
</comment>
<dbReference type="InterPro" id="IPR002477">
    <property type="entry name" value="Peptidoglycan-bd-like"/>
</dbReference>
<dbReference type="InterPro" id="IPR036366">
    <property type="entry name" value="PGBDSf"/>
</dbReference>